<feature type="signal peptide" evidence="1">
    <location>
        <begin position="1"/>
        <end position="23"/>
    </location>
</feature>
<protein>
    <recommendedName>
        <fullName evidence="4">DUF4270 domain-containing protein</fullName>
    </recommendedName>
</protein>
<dbReference type="EMBL" id="FNAO01000004">
    <property type="protein sequence ID" value="SDE35961.1"/>
    <property type="molecule type" value="Genomic_DNA"/>
</dbReference>
<proteinExistence type="predicted"/>
<reference evidence="2 3" key="1">
    <citation type="submission" date="2016-10" db="EMBL/GenBank/DDBJ databases">
        <authorList>
            <person name="de Groot N.N."/>
        </authorList>
    </citation>
    <scope>NUCLEOTIDE SEQUENCE [LARGE SCALE GENOMIC DNA]</scope>
    <source>
        <strain evidence="2 3">DSM 23421</strain>
    </source>
</reference>
<dbReference type="Pfam" id="PF14092">
    <property type="entry name" value="DUF4270"/>
    <property type="match status" value="1"/>
</dbReference>
<accession>A0A1G7C9H4</accession>
<dbReference type="Proteomes" id="UP000199109">
    <property type="component" value="Unassembled WGS sequence"/>
</dbReference>
<evidence type="ECO:0008006" key="4">
    <source>
        <dbReference type="Google" id="ProtNLM"/>
    </source>
</evidence>
<dbReference type="AlphaFoldDB" id="A0A1G7C9H4"/>
<organism evidence="2 3">
    <name type="scientific">Pricia antarctica</name>
    <dbReference type="NCBI Taxonomy" id="641691"/>
    <lineage>
        <taxon>Bacteria</taxon>
        <taxon>Pseudomonadati</taxon>
        <taxon>Bacteroidota</taxon>
        <taxon>Flavobacteriia</taxon>
        <taxon>Flavobacteriales</taxon>
        <taxon>Flavobacteriaceae</taxon>
        <taxon>Pricia</taxon>
    </lineage>
</organism>
<sequence length="438" mass="48829">MIKKLFLAGLVALCASCSTDALNDSDFVAGDTFTDSNIRVMLIDTLTVETSTIKFDSIETSQTTRMLVGKYTDPVFGTVKSTSYIQLLPETYGISSEAVYDSLIFFLKYDNYYYNDTLQNSTVHLRQLTGNLKPEGDSFYNTSAIAFEDEDLGILTYAPRPLETDSLVIKMNDSLGSQLFQSLQEKLITNSDEFKDFFKGMAVLPDESDNGAIIGFSAPASGMRLYFTTSEESEQVQTYIDFAVNTVGTPTPFFNRITADEPIDYLKTLTHQEIDLNSADSGNQSFIQSGIGIATKIQFPHIKSVYDINGEGTLLDAVLKIKPTIGNYGDELLLRDSLSVFLVDQNNDLTEQLVSTTGTALQAILNRDNQEFNDIYYEIHLGSYIEKLLLTDRETGEALMLLPDNYNATVDRFVLNGSNNDDYPITLEITYAIYNEDE</sequence>
<evidence type="ECO:0000313" key="2">
    <source>
        <dbReference type="EMBL" id="SDE35961.1"/>
    </source>
</evidence>
<dbReference type="OrthoDB" id="1092930at2"/>
<keyword evidence="3" id="KW-1185">Reference proteome</keyword>
<dbReference type="InterPro" id="IPR025366">
    <property type="entry name" value="DUF4270"/>
</dbReference>
<feature type="chain" id="PRO_5011672295" description="DUF4270 domain-containing protein" evidence="1">
    <location>
        <begin position="24"/>
        <end position="438"/>
    </location>
</feature>
<dbReference type="RefSeq" id="WP_091868178.1">
    <property type="nucleotide sequence ID" value="NZ_FNAO01000004.1"/>
</dbReference>
<evidence type="ECO:0000313" key="3">
    <source>
        <dbReference type="Proteomes" id="UP000199109"/>
    </source>
</evidence>
<evidence type="ECO:0000256" key="1">
    <source>
        <dbReference type="SAM" id="SignalP"/>
    </source>
</evidence>
<dbReference type="STRING" id="641691.SAMN05421636_104472"/>
<gene>
    <name evidence="2" type="ORF">SAMN05421636_104472</name>
</gene>
<keyword evidence="1" id="KW-0732">Signal</keyword>
<name>A0A1G7C9H4_9FLAO</name>